<dbReference type="RefSeq" id="WP_048692778.1">
    <property type="nucleotide sequence ID" value="NZ_KQ130492.1"/>
</dbReference>
<reference evidence="2 3" key="1">
    <citation type="submission" date="2015-04" db="EMBL/GenBank/DDBJ databases">
        <title>Draft Genome Sequence of the Novel Agar-Digesting Marine Bacterium Q1.</title>
        <authorList>
            <person name="Li Y."/>
            <person name="Li D."/>
            <person name="Chen G."/>
            <person name="Du Z."/>
        </authorList>
    </citation>
    <scope>NUCLEOTIDE SEQUENCE [LARGE SCALE GENOMIC DNA]</scope>
    <source>
        <strain evidence="2 3">Q1</strain>
    </source>
</reference>
<dbReference type="Proteomes" id="UP000037600">
    <property type="component" value="Unassembled WGS sequence"/>
</dbReference>
<organism evidence="2 3">
    <name type="scientific">Catenovulum maritimum</name>
    <dbReference type="NCBI Taxonomy" id="1513271"/>
    <lineage>
        <taxon>Bacteria</taxon>
        <taxon>Pseudomonadati</taxon>
        <taxon>Pseudomonadota</taxon>
        <taxon>Gammaproteobacteria</taxon>
        <taxon>Alteromonadales</taxon>
        <taxon>Alteromonadaceae</taxon>
        <taxon>Catenovulum</taxon>
    </lineage>
</organism>
<evidence type="ECO:0000313" key="2">
    <source>
        <dbReference type="EMBL" id="KMT64924.1"/>
    </source>
</evidence>
<gene>
    <name evidence="2" type="ORF">XM47_11995</name>
</gene>
<dbReference type="SUPFAM" id="SSF53850">
    <property type="entry name" value="Periplasmic binding protein-like II"/>
    <property type="match status" value="1"/>
</dbReference>
<accession>A0A0J8GUD8</accession>
<dbReference type="EMBL" id="LAZL01000018">
    <property type="protein sequence ID" value="KMT64924.1"/>
    <property type="molecule type" value="Genomic_DNA"/>
</dbReference>
<feature type="signal peptide" evidence="1">
    <location>
        <begin position="1"/>
        <end position="20"/>
    </location>
</feature>
<proteinExistence type="predicted"/>
<protein>
    <submittedName>
        <fullName evidence="2">Uncharacterized protein</fullName>
    </submittedName>
</protein>
<dbReference type="STRING" id="1513271.XM47_11995"/>
<dbReference type="Gene3D" id="3.40.190.10">
    <property type="entry name" value="Periplasmic binding protein-like II"/>
    <property type="match status" value="2"/>
</dbReference>
<feature type="chain" id="PRO_5005298749" evidence="1">
    <location>
        <begin position="21"/>
        <end position="293"/>
    </location>
</feature>
<evidence type="ECO:0000256" key="1">
    <source>
        <dbReference type="SAM" id="SignalP"/>
    </source>
</evidence>
<sequence length="293" mass="33623">MAFKLYFLAFILLTSLKSMAEISPILNIPKARSDLDLSQDYHKQLLLLALNKAANGRAIPTLNSVAEMSQGRARQELFRGNLIDVYWLGTSIIDERDLRAIKVPTTKGLIGYRKFIIKKQSIAKFDQIKNLAQLKSLTACQGSHWPDTLILKQAGLPVITTSTYENLFSMLNANRCDYFPRGYHDLEKEVEVRKNLYPDLIAYHRILLHYPFAVYFFTRKENEDLALWIEAGMQQLAKEGAIEALMKRHGLTAHVFPLINDKTNLYLNIENPLLTQDTNYKNPDAWFIPADFK</sequence>
<keyword evidence="3" id="KW-1185">Reference proteome</keyword>
<evidence type="ECO:0000313" key="3">
    <source>
        <dbReference type="Proteomes" id="UP000037600"/>
    </source>
</evidence>
<dbReference type="AlphaFoldDB" id="A0A0J8GUD8"/>
<comment type="caution">
    <text evidence="2">The sequence shown here is derived from an EMBL/GenBank/DDBJ whole genome shotgun (WGS) entry which is preliminary data.</text>
</comment>
<dbReference type="OrthoDB" id="547680at2"/>
<name>A0A0J8GUD8_9ALTE</name>
<keyword evidence="1" id="KW-0732">Signal</keyword>